<keyword evidence="2" id="KW-0489">Methyltransferase</keyword>
<dbReference type="Gene3D" id="3.40.50.150">
    <property type="entry name" value="Vaccinia Virus protein VP39"/>
    <property type="match status" value="1"/>
</dbReference>
<dbReference type="GO" id="GO:0008168">
    <property type="term" value="F:methyltransferase activity"/>
    <property type="evidence" value="ECO:0007669"/>
    <property type="project" value="UniProtKB-KW"/>
</dbReference>
<sequence length="257" mass="28363">MTTLTSIQGWLAPHSIEWYEQLGRLEGKYVYPWDSYINEPNGESIFDSEAEKLSVNQKVLDVGCGEGRFTMHCASFAKEIVGVDAAETFIMEGHRQRKPNVSFIIANTKSGLPFANKEFDFAYIRKGPTSAYPLLKRAVKDGGHILGLHPGDSQGLELPGLFPFLFEEKTGTPILKGLENRAENSNFTNAAIEEVSSIEYLKSPQDVIRLACFGQLPSIAAFVKEKYGSEVTTIFNLHAASGGLAITHSRYIVRAVV</sequence>
<dbReference type="GO" id="GO:0032259">
    <property type="term" value="P:methylation"/>
    <property type="evidence" value="ECO:0007669"/>
    <property type="project" value="UniProtKB-KW"/>
</dbReference>
<dbReference type="AlphaFoldDB" id="A0A5D4RMN7"/>
<evidence type="ECO:0000313" key="3">
    <source>
        <dbReference type="Proteomes" id="UP000322139"/>
    </source>
</evidence>
<dbReference type="CDD" id="cd02440">
    <property type="entry name" value="AdoMet_MTases"/>
    <property type="match status" value="1"/>
</dbReference>
<dbReference type="RefSeq" id="WP_148973079.1">
    <property type="nucleotide sequence ID" value="NZ_VTER01000001.1"/>
</dbReference>
<comment type="caution">
    <text evidence="2">The sequence shown here is derived from an EMBL/GenBank/DDBJ whole genome shotgun (WGS) entry which is preliminary data.</text>
</comment>
<protein>
    <submittedName>
        <fullName evidence="2">Class I SAM-dependent methyltransferase</fullName>
    </submittedName>
</protein>
<gene>
    <name evidence="2" type="ORF">FZD51_01245</name>
</gene>
<keyword evidence="2" id="KW-0808">Transferase</keyword>
<proteinExistence type="predicted"/>
<evidence type="ECO:0000259" key="1">
    <source>
        <dbReference type="Pfam" id="PF13649"/>
    </source>
</evidence>
<feature type="domain" description="Methyltransferase" evidence="1">
    <location>
        <begin position="59"/>
        <end position="126"/>
    </location>
</feature>
<organism evidence="2 3">
    <name type="scientific">Bacillus infantis</name>
    <dbReference type="NCBI Taxonomy" id="324767"/>
    <lineage>
        <taxon>Bacteria</taxon>
        <taxon>Bacillati</taxon>
        <taxon>Bacillota</taxon>
        <taxon>Bacilli</taxon>
        <taxon>Bacillales</taxon>
        <taxon>Bacillaceae</taxon>
        <taxon>Bacillus</taxon>
    </lineage>
</organism>
<dbReference type="Pfam" id="PF13649">
    <property type="entry name" value="Methyltransf_25"/>
    <property type="match status" value="1"/>
</dbReference>
<evidence type="ECO:0000313" key="2">
    <source>
        <dbReference type="EMBL" id="TYS52099.1"/>
    </source>
</evidence>
<accession>A0A5D4RMN7</accession>
<dbReference type="EMBL" id="VTER01000001">
    <property type="protein sequence ID" value="TYS52099.1"/>
    <property type="molecule type" value="Genomic_DNA"/>
</dbReference>
<reference evidence="2 3" key="1">
    <citation type="submission" date="2019-08" db="EMBL/GenBank/DDBJ databases">
        <title>Bacillus genomes from the desert of Cuatro Cienegas, Coahuila.</title>
        <authorList>
            <person name="Olmedo-Alvarez G."/>
        </authorList>
    </citation>
    <scope>NUCLEOTIDE SEQUENCE [LARGE SCALE GENOMIC DNA]</scope>
    <source>
        <strain evidence="2 3">CH446_14T</strain>
    </source>
</reference>
<name>A0A5D4RMN7_9BACI</name>
<dbReference type="InterPro" id="IPR041698">
    <property type="entry name" value="Methyltransf_25"/>
</dbReference>
<dbReference type="InterPro" id="IPR029063">
    <property type="entry name" value="SAM-dependent_MTases_sf"/>
</dbReference>
<dbReference type="Proteomes" id="UP000322139">
    <property type="component" value="Unassembled WGS sequence"/>
</dbReference>
<dbReference type="SUPFAM" id="SSF53335">
    <property type="entry name" value="S-adenosyl-L-methionine-dependent methyltransferases"/>
    <property type="match status" value="1"/>
</dbReference>